<dbReference type="PANTHER" id="PTHR30408:SF12">
    <property type="entry name" value="TYPE I RESTRICTION ENZYME MJAVIII SPECIFICITY SUBUNIT"/>
    <property type="match status" value="1"/>
</dbReference>
<gene>
    <name evidence="3" type="ORF">CKO40_09400</name>
</gene>
<dbReference type="GO" id="GO:0003677">
    <property type="term" value="F:DNA binding"/>
    <property type="evidence" value="ECO:0007669"/>
    <property type="project" value="UniProtKB-KW"/>
</dbReference>
<keyword evidence="4" id="KW-1185">Reference proteome</keyword>
<evidence type="ECO:0000256" key="2">
    <source>
        <dbReference type="ARBA" id="ARBA00023125"/>
    </source>
</evidence>
<dbReference type="AlphaFoldDB" id="A0AAJ0U3V5"/>
<evidence type="ECO:0008006" key="5">
    <source>
        <dbReference type="Google" id="ProtNLM"/>
    </source>
</evidence>
<evidence type="ECO:0000313" key="4">
    <source>
        <dbReference type="Proteomes" id="UP001296776"/>
    </source>
</evidence>
<name>A0AAJ0U3V5_9GAMM</name>
<evidence type="ECO:0000313" key="3">
    <source>
        <dbReference type="EMBL" id="MBK1704747.1"/>
    </source>
</evidence>
<accession>A0AAJ0U3V5</accession>
<dbReference type="PANTHER" id="PTHR30408">
    <property type="entry name" value="TYPE-1 RESTRICTION ENZYME ECOKI SPECIFICITY PROTEIN"/>
    <property type="match status" value="1"/>
</dbReference>
<dbReference type="Proteomes" id="UP001296776">
    <property type="component" value="Unassembled WGS sequence"/>
</dbReference>
<dbReference type="SUPFAM" id="SSF116734">
    <property type="entry name" value="DNA methylase specificity domain"/>
    <property type="match status" value="2"/>
</dbReference>
<dbReference type="GO" id="GO:0009307">
    <property type="term" value="P:DNA restriction-modification system"/>
    <property type="evidence" value="ECO:0007669"/>
    <property type="project" value="UniProtKB-KW"/>
</dbReference>
<reference evidence="3" key="2">
    <citation type="journal article" date="2020" name="Microorganisms">
        <title>Osmotic Adaptation and Compatible Solute Biosynthesis of Phototrophic Bacteria as Revealed from Genome Analyses.</title>
        <authorList>
            <person name="Imhoff J.F."/>
            <person name="Rahn T."/>
            <person name="Kunzel S."/>
            <person name="Keller A."/>
            <person name="Neulinger S.C."/>
        </authorList>
    </citation>
    <scope>NUCLEOTIDE SEQUENCE</scope>
    <source>
        <strain evidence="3">DSM 11080</strain>
    </source>
</reference>
<dbReference type="InterPro" id="IPR044946">
    <property type="entry name" value="Restrct_endonuc_typeI_TRD_sf"/>
</dbReference>
<proteinExistence type="predicted"/>
<keyword evidence="1" id="KW-0680">Restriction system</keyword>
<sequence>MGGLCKAEVWPLGVGKVRERPSRMEAIYYGSDGYQALEALRNSHLETCRLGELTAVVWPGVFARRFVPDPERGVPFLSTSAMMEAKPKAKQFLSIKNTRNLSAYLVREGTILVSRSGTVGNVALVTKDLAGHAVSEDALRVHVRDPVDLGAVYCYLQSALGQFLLKRSQTGSVVRHLYEADVANLPIPKLPLELRRDLTERIRKVSALRVEANRLLDEAERMVQEQLGLPPTDTFMKNASSHEPATFAVGAMDRVIKKTEYGQVRLDATVHEPSVNALRKFLLAEGGMRLGDLLSDVRNSNLRKRLYVDDPENGVPLMGGKQITRIRPSDLKYLSSLHTRGLKNERVSEGWTLVTCGGTVGRTLLVHRNYNNWVMSQHVMRLIPNQAKVHPGFITGFLSSAYGQAQLDQMSYGSVQKELRDLHFRDVIVGLPTDRGFSIHETVVAAFDRRADALSIENDAFAAFISTLEEGSTESMRSVKTGGNSA</sequence>
<evidence type="ECO:0000256" key="1">
    <source>
        <dbReference type="ARBA" id="ARBA00022747"/>
    </source>
</evidence>
<dbReference type="EMBL" id="NRSJ01000014">
    <property type="protein sequence ID" value="MBK1704747.1"/>
    <property type="molecule type" value="Genomic_DNA"/>
</dbReference>
<keyword evidence="2" id="KW-0238">DNA-binding</keyword>
<dbReference type="InterPro" id="IPR052021">
    <property type="entry name" value="Type-I_RS_S_subunit"/>
</dbReference>
<dbReference type="Gene3D" id="3.90.220.20">
    <property type="entry name" value="DNA methylase specificity domains"/>
    <property type="match status" value="2"/>
</dbReference>
<protein>
    <recommendedName>
        <fullName evidence="5">Type I restriction enzyme, S subunit</fullName>
    </recommendedName>
</protein>
<organism evidence="3 4">
    <name type="scientific">Halochromatium glycolicum</name>
    <dbReference type="NCBI Taxonomy" id="85075"/>
    <lineage>
        <taxon>Bacteria</taxon>
        <taxon>Pseudomonadati</taxon>
        <taxon>Pseudomonadota</taxon>
        <taxon>Gammaproteobacteria</taxon>
        <taxon>Chromatiales</taxon>
        <taxon>Chromatiaceae</taxon>
        <taxon>Halochromatium</taxon>
    </lineage>
</organism>
<reference evidence="3" key="1">
    <citation type="submission" date="2017-08" db="EMBL/GenBank/DDBJ databases">
        <authorList>
            <person name="Imhoff J.F."/>
            <person name="Rahn T."/>
            <person name="Kuenzel S."/>
            <person name="Neulinger S.C."/>
        </authorList>
    </citation>
    <scope>NUCLEOTIDE SEQUENCE</scope>
    <source>
        <strain evidence="3">DSM 11080</strain>
    </source>
</reference>
<comment type="caution">
    <text evidence="3">The sequence shown here is derived from an EMBL/GenBank/DDBJ whole genome shotgun (WGS) entry which is preliminary data.</text>
</comment>